<feature type="transmembrane region" description="Helical" evidence="8">
    <location>
        <begin position="306"/>
        <end position="325"/>
    </location>
</feature>
<name>A0ABU1V2E4_9GAMM</name>
<dbReference type="EMBL" id="JAVDVX010000007">
    <property type="protein sequence ID" value="MDR7091622.1"/>
    <property type="molecule type" value="Genomic_DNA"/>
</dbReference>
<evidence type="ECO:0000313" key="11">
    <source>
        <dbReference type="Proteomes" id="UP001253595"/>
    </source>
</evidence>
<dbReference type="RefSeq" id="WP_310075103.1">
    <property type="nucleotide sequence ID" value="NZ_JAVDVX010000007.1"/>
</dbReference>
<dbReference type="PANTHER" id="PTHR43702:SF12">
    <property type="entry name" value="N-ACETYL GLUCOSAMINE TRANSPORTER NAGP"/>
    <property type="match status" value="1"/>
</dbReference>
<evidence type="ECO:0000256" key="8">
    <source>
        <dbReference type="SAM" id="Phobius"/>
    </source>
</evidence>
<evidence type="ECO:0000256" key="6">
    <source>
        <dbReference type="ARBA" id="ARBA00022989"/>
    </source>
</evidence>
<evidence type="ECO:0000256" key="3">
    <source>
        <dbReference type="ARBA" id="ARBA00009120"/>
    </source>
</evidence>
<feature type="transmembrane region" description="Helical" evidence="8">
    <location>
        <begin position="19"/>
        <end position="38"/>
    </location>
</feature>
<comment type="subcellular location">
    <subcellularLocation>
        <location evidence="2">Cell inner membrane</location>
        <topology evidence="2">Multi-pass membrane protein</topology>
    </subcellularLocation>
</comment>
<gene>
    <name evidence="10" type="ORF">J2X05_003657</name>
</gene>
<accession>A0ABU1V2E4</accession>
<keyword evidence="7 8" id="KW-0472">Membrane</keyword>
<dbReference type="SUPFAM" id="SSF103473">
    <property type="entry name" value="MFS general substrate transporter"/>
    <property type="match status" value="1"/>
</dbReference>
<keyword evidence="11" id="KW-1185">Reference proteome</keyword>
<dbReference type="PROSITE" id="PS50850">
    <property type="entry name" value="MFS"/>
    <property type="match status" value="1"/>
</dbReference>
<dbReference type="InterPro" id="IPR020846">
    <property type="entry name" value="MFS_dom"/>
</dbReference>
<feature type="transmembrane region" description="Helical" evidence="8">
    <location>
        <begin position="236"/>
        <end position="255"/>
    </location>
</feature>
<feature type="transmembrane region" description="Helical" evidence="8">
    <location>
        <begin position="407"/>
        <end position="425"/>
    </location>
</feature>
<evidence type="ECO:0000256" key="5">
    <source>
        <dbReference type="ARBA" id="ARBA00022692"/>
    </source>
</evidence>
<protein>
    <submittedName>
        <fullName evidence="10">Glucose/galactose transporter</fullName>
    </submittedName>
</protein>
<keyword evidence="4" id="KW-1003">Cell membrane</keyword>
<dbReference type="NCBIfam" id="NF046060">
    <property type="entry name" value="NagP_SO3503"/>
    <property type="match status" value="1"/>
</dbReference>
<feature type="transmembrane region" description="Helical" evidence="8">
    <location>
        <begin position="86"/>
        <end position="105"/>
    </location>
</feature>
<comment type="function">
    <text evidence="1">Intake of glucose and galactose.</text>
</comment>
<evidence type="ECO:0000313" key="10">
    <source>
        <dbReference type="EMBL" id="MDR7091622.1"/>
    </source>
</evidence>
<evidence type="ECO:0000256" key="7">
    <source>
        <dbReference type="ARBA" id="ARBA00023136"/>
    </source>
</evidence>
<comment type="similarity">
    <text evidence="3">Belongs to the major facilitator superfamily. FHS transporter (TC 2.A.1.7) family.</text>
</comment>
<feature type="transmembrane region" description="Helical" evidence="8">
    <location>
        <begin position="196"/>
        <end position="215"/>
    </location>
</feature>
<dbReference type="CDD" id="cd17394">
    <property type="entry name" value="MFS_FucP_like"/>
    <property type="match status" value="1"/>
</dbReference>
<feature type="transmembrane region" description="Helical" evidence="8">
    <location>
        <begin position="58"/>
        <end position="79"/>
    </location>
</feature>
<feature type="transmembrane region" description="Helical" evidence="8">
    <location>
        <begin position="381"/>
        <end position="401"/>
    </location>
</feature>
<organism evidence="10 11">
    <name type="scientific">Cellvibrio fibrivorans</name>
    <dbReference type="NCBI Taxonomy" id="126350"/>
    <lineage>
        <taxon>Bacteria</taxon>
        <taxon>Pseudomonadati</taxon>
        <taxon>Pseudomonadota</taxon>
        <taxon>Gammaproteobacteria</taxon>
        <taxon>Cellvibrionales</taxon>
        <taxon>Cellvibrionaceae</taxon>
        <taxon>Cellvibrio</taxon>
    </lineage>
</organism>
<feature type="transmembrane region" description="Helical" evidence="8">
    <location>
        <begin position="158"/>
        <end position="176"/>
    </location>
</feature>
<dbReference type="InterPro" id="IPR050375">
    <property type="entry name" value="MFS_TsgA-like"/>
</dbReference>
<feature type="transmembrane region" description="Helical" evidence="8">
    <location>
        <begin position="345"/>
        <end position="369"/>
    </location>
</feature>
<dbReference type="InterPro" id="IPR036259">
    <property type="entry name" value="MFS_trans_sf"/>
</dbReference>
<comment type="caution">
    <text evidence="10">The sequence shown here is derived from an EMBL/GenBank/DDBJ whole genome shotgun (WGS) entry which is preliminary data.</text>
</comment>
<evidence type="ECO:0000259" key="9">
    <source>
        <dbReference type="PROSITE" id="PS50850"/>
    </source>
</evidence>
<dbReference type="PANTHER" id="PTHR43702">
    <property type="entry name" value="L-FUCOSE-PROTON SYMPORTER"/>
    <property type="match status" value="1"/>
</dbReference>
<keyword evidence="6 8" id="KW-1133">Transmembrane helix</keyword>
<keyword evidence="5 8" id="KW-0812">Transmembrane</keyword>
<feature type="domain" description="Major facilitator superfamily (MFS) profile" evidence="9">
    <location>
        <begin position="21"/>
        <end position="434"/>
    </location>
</feature>
<evidence type="ECO:0000256" key="4">
    <source>
        <dbReference type="ARBA" id="ARBA00022475"/>
    </source>
</evidence>
<dbReference type="Pfam" id="PF07690">
    <property type="entry name" value="MFS_1"/>
    <property type="match status" value="1"/>
</dbReference>
<dbReference type="InterPro" id="IPR011701">
    <property type="entry name" value="MFS"/>
</dbReference>
<sequence>MSNDAIAVPAPGANSKSSFLPLAMIAGMFFIFGFVTWLNGSLMPYLEVVLALTPFQASFILFSFYIAVTVFSLPSSWIIRKVGYKNGMAIGLATMASAALIYIPAAKTHWFGMFLVGQFMMGAGQTLVQTAVNPYVVKMGPEESAARRISIMGILNKSAGIVAPIVFTALILGGMTGHPTTTPTPEEIEQMASNLVLPYIYMALVIGAVAFLVKFSSLPELESEDDSSEKLPLRGALQFPNLVLGVIALFLYVGVEVIAGDTIGAYGRSIGFSNFSILTSITMTCMVIGYILGILLIPRVISQQNMLLVSAALGVFISLCIVFGSNESTSISSLFAFLGAPAIPNTILCIALLGLANAIVWPAIWPLALSGLGKYTATGSALLIMAIAGGAVVPVIMGALSTVIDRQTAYIVMTPCYLFILFYAAKGYKLRSWK</sequence>
<dbReference type="NCBIfam" id="TIGR01272">
    <property type="entry name" value="gluP"/>
    <property type="match status" value="1"/>
</dbReference>
<reference evidence="10 11" key="1">
    <citation type="submission" date="2023-07" db="EMBL/GenBank/DDBJ databases">
        <title>Sorghum-associated microbial communities from plants grown in Nebraska, USA.</title>
        <authorList>
            <person name="Schachtman D."/>
        </authorList>
    </citation>
    <scope>NUCLEOTIDE SEQUENCE [LARGE SCALE GENOMIC DNA]</scope>
    <source>
        <strain evidence="10 11">BE190</strain>
    </source>
</reference>
<feature type="transmembrane region" description="Helical" evidence="8">
    <location>
        <begin position="275"/>
        <end position="297"/>
    </location>
</feature>
<proteinExistence type="inferred from homology"/>
<dbReference type="Gene3D" id="1.20.1250.20">
    <property type="entry name" value="MFS general substrate transporter like domains"/>
    <property type="match status" value="2"/>
</dbReference>
<dbReference type="InterPro" id="IPR005964">
    <property type="entry name" value="Glc/Gal_transptr_bac"/>
</dbReference>
<feature type="transmembrane region" description="Helical" evidence="8">
    <location>
        <begin position="111"/>
        <end position="137"/>
    </location>
</feature>
<dbReference type="Proteomes" id="UP001253595">
    <property type="component" value="Unassembled WGS sequence"/>
</dbReference>
<evidence type="ECO:0000256" key="2">
    <source>
        <dbReference type="ARBA" id="ARBA00004429"/>
    </source>
</evidence>
<evidence type="ECO:0000256" key="1">
    <source>
        <dbReference type="ARBA" id="ARBA00003321"/>
    </source>
</evidence>